<gene>
    <name evidence="2" type="ORF">FH972_008236</name>
</gene>
<dbReference type="Pfam" id="PF05097">
    <property type="entry name" value="DUF688"/>
    <property type="match status" value="2"/>
</dbReference>
<proteinExistence type="predicted"/>
<feature type="compositionally biased region" description="Basic and acidic residues" evidence="1">
    <location>
        <begin position="41"/>
        <end position="53"/>
    </location>
</feature>
<evidence type="ECO:0000313" key="3">
    <source>
        <dbReference type="Proteomes" id="UP000327013"/>
    </source>
</evidence>
<dbReference type="EMBL" id="CM017323">
    <property type="protein sequence ID" value="KAE8022433.1"/>
    <property type="molecule type" value="Genomic_DNA"/>
</dbReference>
<evidence type="ECO:0000256" key="1">
    <source>
        <dbReference type="SAM" id="MobiDB-lite"/>
    </source>
</evidence>
<protein>
    <recommendedName>
        <fullName evidence="4">Hydroxyproline-rich glycoprotein family protein</fullName>
    </recommendedName>
</protein>
<dbReference type="InterPro" id="IPR007789">
    <property type="entry name" value="DUF688"/>
</dbReference>
<feature type="region of interest" description="Disordered" evidence="1">
    <location>
        <begin position="22"/>
        <end position="64"/>
    </location>
</feature>
<evidence type="ECO:0008006" key="4">
    <source>
        <dbReference type="Google" id="ProtNLM"/>
    </source>
</evidence>
<dbReference type="PANTHER" id="PTHR37767">
    <property type="entry name" value="HYDROXYPROLINE-RICH GLYCOPROTEIN FAMILY PROTEIN"/>
    <property type="match status" value="1"/>
</dbReference>
<reference evidence="2 3" key="1">
    <citation type="submission" date="2019-06" db="EMBL/GenBank/DDBJ databases">
        <title>A chromosomal-level reference genome of Carpinus fangiana (Coryloideae, Betulaceae).</title>
        <authorList>
            <person name="Yang X."/>
            <person name="Wang Z."/>
            <person name="Zhang L."/>
            <person name="Hao G."/>
            <person name="Liu J."/>
            <person name="Yang Y."/>
        </authorList>
    </citation>
    <scope>NUCLEOTIDE SEQUENCE [LARGE SCALE GENOMIC DNA]</scope>
    <source>
        <strain evidence="2">Cfa_2016G</strain>
        <tissue evidence="2">Leaf</tissue>
    </source>
</reference>
<dbReference type="PANTHER" id="PTHR37767:SF1">
    <property type="entry name" value="HYDROXYPROLINE-RICH GLYCOPROTEIN FAMILY PROTEIN"/>
    <property type="match status" value="1"/>
</dbReference>
<evidence type="ECO:0000313" key="2">
    <source>
        <dbReference type="EMBL" id="KAE8022433.1"/>
    </source>
</evidence>
<feature type="compositionally biased region" description="Low complexity" evidence="1">
    <location>
        <begin position="182"/>
        <end position="199"/>
    </location>
</feature>
<keyword evidence="3" id="KW-1185">Reference proteome</keyword>
<name>A0A5N6QY15_9ROSI</name>
<accession>A0A5N6QY15</accession>
<feature type="region of interest" description="Disordered" evidence="1">
    <location>
        <begin position="177"/>
        <end position="199"/>
    </location>
</feature>
<dbReference type="AlphaFoldDB" id="A0A5N6QY15"/>
<sequence>MQVKNIYRGNRFNSKMVEKELTQHSNTKKHVRQPPSVPFLWEERPGIPKKDWKPGTSSSVTSLPKPPLKLVASVPFIWEEKPGKPLPSFSMPPPAKLISLPSPLVYSHSYNDIDKNYDKGGDGDEQEGMFETDIDTFSFKTDESFSSAPSLLGNCLVSLTAISTAVPVDKILAEDDKSGQLETPSSSPPSETASSTSSYATGTSSLVGASFLECLFPLYPPSSGFLDKAWENDCRDPLEPESKQYDRGSNGSVVARRAPTLGELIMMSRRRSNRRKAVQMKKQNLSMELMKNGAFGCHIFKSASKMIDGLCWKRKHLPRLKLM</sequence>
<dbReference type="OrthoDB" id="691673at2759"/>
<dbReference type="Proteomes" id="UP000327013">
    <property type="component" value="Chromosome 3"/>
</dbReference>
<organism evidence="2 3">
    <name type="scientific">Carpinus fangiana</name>
    <dbReference type="NCBI Taxonomy" id="176857"/>
    <lineage>
        <taxon>Eukaryota</taxon>
        <taxon>Viridiplantae</taxon>
        <taxon>Streptophyta</taxon>
        <taxon>Embryophyta</taxon>
        <taxon>Tracheophyta</taxon>
        <taxon>Spermatophyta</taxon>
        <taxon>Magnoliopsida</taxon>
        <taxon>eudicotyledons</taxon>
        <taxon>Gunneridae</taxon>
        <taxon>Pentapetalae</taxon>
        <taxon>rosids</taxon>
        <taxon>fabids</taxon>
        <taxon>Fagales</taxon>
        <taxon>Betulaceae</taxon>
        <taxon>Carpinus</taxon>
    </lineage>
</organism>